<evidence type="ECO:0000313" key="2">
    <source>
        <dbReference type="Proteomes" id="UP000187209"/>
    </source>
</evidence>
<proteinExistence type="predicted"/>
<dbReference type="EMBL" id="MPUH01000134">
    <property type="protein sequence ID" value="OMJ89084.1"/>
    <property type="molecule type" value="Genomic_DNA"/>
</dbReference>
<gene>
    <name evidence="1" type="ORF">SteCoe_8805</name>
</gene>
<comment type="caution">
    <text evidence="1">The sequence shown here is derived from an EMBL/GenBank/DDBJ whole genome shotgun (WGS) entry which is preliminary data.</text>
</comment>
<sequence>MSSRKAAMTNSKPPSLYNDVFFEDPSLKAELEEQRKIRESVDSIYFSDFSLKEQDTPTEANTPHLVVLNAIKDLKKSIDMLSDRVEKQNATISKIITSEEVHERISKKFMEVKILEKKKNRSEDSNCMIF</sequence>
<accession>A0A1R2CJ71</accession>
<keyword evidence="2" id="KW-1185">Reference proteome</keyword>
<name>A0A1R2CJ71_9CILI</name>
<dbReference type="Proteomes" id="UP000187209">
    <property type="component" value="Unassembled WGS sequence"/>
</dbReference>
<dbReference type="AlphaFoldDB" id="A0A1R2CJ71"/>
<evidence type="ECO:0000313" key="1">
    <source>
        <dbReference type="EMBL" id="OMJ89084.1"/>
    </source>
</evidence>
<organism evidence="1 2">
    <name type="scientific">Stentor coeruleus</name>
    <dbReference type="NCBI Taxonomy" id="5963"/>
    <lineage>
        <taxon>Eukaryota</taxon>
        <taxon>Sar</taxon>
        <taxon>Alveolata</taxon>
        <taxon>Ciliophora</taxon>
        <taxon>Postciliodesmatophora</taxon>
        <taxon>Heterotrichea</taxon>
        <taxon>Heterotrichida</taxon>
        <taxon>Stentoridae</taxon>
        <taxon>Stentor</taxon>
    </lineage>
</organism>
<protein>
    <submittedName>
        <fullName evidence="1">Uncharacterized protein</fullName>
    </submittedName>
</protein>
<reference evidence="1 2" key="1">
    <citation type="submission" date="2016-11" db="EMBL/GenBank/DDBJ databases">
        <title>The macronuclear genome of Stentor coeruleus: a giant cell with tiny introns.</title>
        <authorList>
            <person name="Slabodnick M."/>
            <person name="Ruby J.G."/>
            <person name="Reiff S.B."/>
            <person name="Swart E.C."/>
            <person name="Gosai S."/>
            <person name="Prabakaran S."/>
            <person name="Witkowska E."/>
            <person name="Larue G.E."/>
            <person name="Fisher S."/>
            <person name="Freeman R.M."/>
            <person name="Gunawardena J."/>
            <person name="Chu W."/>
            <person name="Stover N.A."/>
            <person name="Gregory B.D."/>
            <person name="Nowacki M."/>
            <person name="Derisi J."/>
            <person name="Roy S.W."/>
            <person name="Marshall W.F."/>
            <person name="Sood P."/>
        </authorList>
    </citation>
    <scope>NUCLEOTIDE SEQUENCE [LARGE SCALE GENOMIC DNA]</scope>
    <source>
        <strain evidence="1">WM001</strain>
    </source>
</reference>